<protein>
    <recommendedName>
        <fullName evidence="5 14">CRISPR-associated exonuclease Cas4</fullName>
        <ecNumber evidence="4 14">3.1.12.1</ecNumber>
    </recommendedName>
</protein>
<evidence type="ECO:0000256" key="4">
    <source>
        <dbReference type="ARBA" id="ARBA00012768"/>
    </source>
</evidence>
<accession>A0A7L9FGI1</accession>
<evidence type="ECO:0000256" key="3">
    <source>
        <dbReference type="ARBA" id="ARBA00009189"/>
    </source>
</evidence>
<dbReference type="KEGG" id="thel:IG193_08730"/>
<name>A0A7L9FGI1_9CREN</name>
<evidence type="ECO:0000256" key="9">
    <source>
        <dbReference type="ARBA" id="ARBA00022839"/>
    </source>
</evidence>
<dbReference type="AlphaFoldDB" id="A0A7L9FGI1"/>
<dbReference type="GO" id="GO:0051536">
    <property type="term" value="F:iron-sulfur cluster binding"/>
    <property type="evidence" value="ECO:0007669"/>
    <property type="project" value="UniProtKB-KW"/>
</dbReference>
<evidence type="ECO:0000256" key="6">
    <source>
        <dbReference type="ARBA" id="ARBA00022722"/>
    </source>
</evidence>
<evidence type="ECO:0000256" key="7">
    <source>
        <dbReference type="ARBA" id="ARBA00022723"/>
    </source>
</evidence>
<comment type="cofactor">
    <cofactor evidence="1">
        <name>Mn(2+)</name>
        <dbReference type="ChEBI" id="CHEBI:29035"/>
    </cofactor>
</comment>
<sequence length="193" mass="21570">MSLYSLEELDLLPVVLLKEYAYCPRYAYFQFRVGGEYATPSMLVASELGAPDFEVPDGWEAYRSVYVKSRALGLHGFADAVLKRGGLVRVVEAKALTRVTRRSLFGRARHVLVQAVAYALLAEETLKATADAVIVLGSEGRVEVRVTPALRSYVVSLASSMRRSLASPEPPPRVQSWKCGYCYYRRLCRQLMP</sequence>
<comment type="similarity">
    <text evidence="3 14">Belongs to the CRISPR-associated exonuclease Cas4 family.</text>
</comment>
<evidence type="ECO:0000256" key="5">
    <source>
        <dbReference type="ARBA" id="ARBA00020049"/>
    </source>
</evidence>
<dbReference type="RefSeq" id="WP_192818789.1">
    <property type="nucleotide sequence ID" value="NZ_CP062310.1"/>
</dbReference>
<evidence type="ECO:0000256" key="8">
    <source>
        <dbReference type="ARBA" id="ARBA00022801"/>
    </source>
</evidence>
<dbReference type="PANTHER" id="PTHR36531:SF6">
    <property type="entry name" value="DNA REPLICATION ATP-DEPENDENT HELICASE_NUCLEASE DNA2"/>
    <property type="match status" value="1"/>
</dbReference>
<evidence type="ECO:0000313" key="16">
    <source>
        <dbReference type="EMBL" id="QOJ78817.1"/>
    </source>
</evidence>
<dbReference type="GO" id="GO:0051607">
    <property type="term" value="P:defense response to virus"/>
    <property type="evidence" value="ECO:0007669"/>
    <property type="project" value="UniProtKB-KW"/>
</dbReference>
<dbReference type="Gene3D" id="3.90.320.10">
    <property type="match status" value="1"/>
</dbReference>
<evidence type="ECO:0000256" key="13">
    <source>
        <dbReference type="ARBA" id="ARBA00023211"/>
    </source>
</evidence>
<dbReference type="InterPro" id="IPR051827">
    <property type="entry name" value="Cas4_exonuclease"/>
</dbReference>
<evidence type="ECO:0000256" key="10">
    <source>
        <dbReference type="ARBA" id="ARBA00023004"/>
    </source>
</evidence>
<dbReference type="Pfam" id="PF12705">
    <property type="entry name" value="PDDEXK_1"/>
    <property type="match status" value="1"/>
</dbReference>
<keyword evidence="11 14" id="KW-0411">Iron-sulfur</keyword>
<dbReference type="GO" id="GO:0004527">
    <property type="term" value="F:exonuclease activity"/>
    <property type="evidence" value="ECO:0007669"/>
    <property type="project" value="UniProtKB-KW"/>
</dbReference>
<dbReference type="EMBL" id="CP062310">
    <property type="protein sequence ID" value="QOJ78817.1"/>
    <property type="molecule type" value="Genomic_DNA"/>
</dbReference>
<keyword evidence="8 14" id="KW-0378">Hydrolase</keyword>
<gene>
    <name evidence="16" type="primary">cas4</name>
    <name evidence="16" type="ORF">IG193_08730</name>
</gene>
<keyword evidence="13 14" id="KW-0464">Manganese</keyword>
<dbReference type="Proteomes" id="UP000594121">
    <property type="component" value="Chromosome"/>
</dbReference>
<keyword evidence="6 14" id="KW-0540">Nuclease</keyword>
<evidence type="ECO:0000259" key="15">
    <source>
        <dbReference type="Pfam" id="PF12705"/>
    </source>
</evidence>
<dbReference type="InterPro" id="IPR011604">
    <property type="entry name" value="PDDEXK-like_dom_sf"/>
</dbReference>
<comment type="cofactor">
    <cofactor evidence="2">
        <name>[4Fe-4S] cluster</name>
        <dbReference type="ChEBI" id="CHEBI:49883"/>
    </cofactor>
</comment>
<dbReference type="InterPro" id="IPR038726">
    <property type="entry name" value="PDDEXK_AddAB-type"/>
</dbReference>
<evidence type="ECO:0000256" key="2">
    <source>
        <dbReference type="ARBA" id="ARBA00001966"/>
    </source>
</evidence>
<comment type="cofactor">
    <cofactor evidence="14">
        <name>iron-sulfur cluster</name>
        <dbReference type="ChEBI" id="CHEBI:30408"/>
    </cofactor>
</comment>
<comment type="function">
    <text evidence="14">CRISPR (clustered regularly interspaced short palindromic repeat) is an adaptive immune system that provides protection against mobile genetic elements (viruses, transposable elements and conjugative plasmids). CRISPR clusters contain sequences complementary to antecedent mobile elements and target invading nucleic acids. CRISPR clusters are transcribed and processed into CRISPR RNA (crRNA).</text>
</comment>
<reference evidence="16 17" key="1">
    <citation type="submission" date="2020-10" db="EMBL/GenBank/DDBJ databases">
        <title>Thermofilum lucidum 3507LT sp. nov. a novel member of Thermofilaceae family isolated from Chile hot spring, and proposal of description order Thermofilales.</title>
        <authorList>
            <person name="Zayulina K.S."/>
            <person name="Elcheninov A.G."/>
            <person name="Toshchakov S.V."/>
            <person name="Kublanov I.V."/>
        </authorList>
    </citation>
    <scope>NUCLEOTIDE SEQUENCE [LARGE SCALE GENOMIC DNA]</scope>
    <source>
        <strain evidence="16 17">3507LT</strain>
    </source>
</reference>
<proteinExistence type="inferred from homology"/>
<dbReference type="GeneID" id="59149976"/>
<dbReference type="InterPro" id="IPR013343">
    <property type="entry name" value="CRISPR-assoc_prot_Cas4"/>
</dbReference>
<evidence type="ECO:0000313" key="17">
    <source>
        <dbReference type="Proteomes" id="UP000594121"/>
    </source>
</evidence>
<keyword evidence="12 14" id="KW-0051">Antiviral defense</keyword>
<keyword evidence="17" id="KW-1185">Reference proteome</keyword>
<evidence type="ECO:0000256" key="12">
    <source>
        <dbReference type="ARBA" id="ARBA00023118"/>
    </source>
</evidence>
<evidence type="ECO:0000256" key="1">
    <source>
        <dbReference type="ARBA" id="ARBA00001936"/>
    </source>
</evidence>
<keyword evidence="7 14" id="KW-0479">Metal-binding</keyword>
<comment type="cofactor">
    <cofactor evidence="14">
        <name>Mg(2+)</name>
        <dbReference type="ChEBI" id="CHEBI:18420"/>
    </cofactor>
    <cofactor evidence="14">
        <name>Mn(2+)</name>
        <dbReference type="ChEBI" id="CHEBI:29035"/>
    </cofactor>
    <text evidence="14">Mg(2+) or Mn(2+) required for ssDNA cleavage activity.</text>
</comment>
<dbReference type="PANTHER" id="PTHR36531">
    <property type="entry name" value="CRISPR-ASSOCIATED EXONUCLEASE CAS4"/>
    <property type="match status" value="1"/>
</dbReference>
<organism evidence="16 17">
    <name type="scientific">Infirmifilum lucidum</name>
    <dbReference type="NCBI Taxonomy" id="2776706"/>
    <lineage>
        <taxon>Archaea</taxon>
        <taxon>Thermoproteota</taxon>
        <taxon>Thermoprotei</taxon>
        <taxon>Thermofilales</taxon>
        <taxon>Thermofilaceae</taxon>
        <taxon>Infirmifilum</taxon>
    </lineage>
</organism>
<dbReference type="NCBIfam" id="TIGR00372">
    <property type="entry name" value="cas4"/>
    <property type="match status" value="1"/>
</dbReference>
<dbReference type="GO" id="GO:0046872">
    <property type="term" value="F:metal ion binding"/>
    <property type="evidence" value="ECO:0007669"/>
    <property type="project" value="UniProtKB-KW"/>
</dbReference>
<evidence type="ECO:0000256" key="11">
    <source>
        <dbReference type="ARBA" id="ARBA00023014"/>
    </source>
</evidence>
<dbReference type="InParanoid" id="A0A7L9FGI1"/>
<keyword evidence="10 14" id="KW-0408">Iron</keyword>
<evidence type="ECO:0000256" key="14">
    <source>
        <dbReference type="RuleBase" id="RU365022"/>
    </source>
</evidence>
<feature type="domain" description="PD-(D/E)XK endonuclease-like" evidence="15">
    <location>
        <begin position="63"/>
        <end position="189"/>
    </location>
</feature>
<keyword evidence="9 14" id="KW-0269">Exonuclease</keyword>
<dbReference type="EC" id="3.1.12.1" evidence="4 14"/>